<dbReference type="Gene3D" id="1.10.405.10">
    <property type="entry name" value="Guanine Nucleotide Dissociation Inhibitor, domain 1"/>
    <property type="match status" value="1"/>
</dbReference>
<organism evidence="14 15">
    <name type="scientific">Lepisosteus oculatus</name>
    <name type="common">Spotted gar</name>
    <dbReference type="NCBI Taxonomy" id="7918"/>
    <lineage>
        <taxon>Eukaryota</taxon>
        <taxon>Metazoa</taxon>
        <taxon>Chordata</taxon>
        <taxon>Craniata</taxon>
        <taxon>Vertebrata</taxon>
        <taxon>Euteleostomi</taxon>
        <taxon>Actinopterygii</taxon>
        <taxon>Neopterygii</taxon>
        <taxon>Holostei</taxon>
        <taxon>Semionotiformes</taxon>
        <taxon>Lepisosteidae</taxon>
        <taxon>Lepisosteus</taxon>
    </lineage>
</organism>
<dbReference type="Gene3D" id="3.50.50.60">
    <property type="entry name" value="FAD/NAD(P)-binding domain"/>
    <property type="match status" value="1"/>
</dbReference>
<evidence type="ECO:0000256" key="6">
    <source>
        <dbReference type="ARBA" id="ARBA00022827"/>
    </source>
</evidence>
<name>W5NKV2_LEPOC</name>
<evidence type="ECO:0000256" key="11">
    <source>
        <dbReference type="RuleBase" id="RU362067"/>
    </source>
</evidence>
<keyword evidence="8" id="KW-1015">Disulfide bond</keyword>
<evidence type="ECO:0000256" key="2">
    <source>
        <dbReference type="ARBA" id="ARBA00004613"/>
    </source>
</evidence>
<dbReference type="SUPFAM" id="SSF54373">
    <property type="entry name" value="FAD-linked reductases, C-terminal domain"/>
    <property type="match status" value="1"/>
</dbReference>
<evidence type="ECO:0000256" key="12">
    <source>
        <dbReference type="SAM" id="SignalP"/>
    </source>
</evidence>
<feature type="binding site" evidence="10">
    <location>
        <position position="492"/>
    </location>
    <ligand>
        <name>FAD</name>
        <dbReference type="ChEBI" id="CHEBI:57692"/>
    </ligand>
</feature>
<dbReference type="GO" id="GO:0001716">
    <property type="term" value="F:L-amino-acid oxidase activity"/>
    <property type="evidence" value="ECO:0000318"/>
    <property type="project" value="GO_Central"/>
</dbReference>
<dbReference type="Proteomes" id="UP000018468">
    <property type="component" value="Unassembled WGS sequence"/>
</dbReference>
<dbReference type="eggNOG" id="KOG0029">
    <property type="taxonomic scope" value="Eukaryota"/>
</dbReference>
<keyword evidence="7 11" id="KW-0560">Oxidoreductase</keyword>
<evidence type="ECO:0000256" key="4">
    <source>
        <dbReference type="ARBA" id="ARBA00022525"/>
    </source>
</evidence>
<evidence type="ECO:0000256" key="1">
    <source>
        <dbReference type="ARBA" id="ARBA00001974"/>
    </source>
</evidence>
<dbReference type="EC" id="1.4.3.-" evidence="11"/>
<dbReference type="Pfam" id="PF01593">
    <property type="entry name" value="Amino_oxidase"/>
    <property type="match status" value="1"/>
</dbReference>
<dbReference type="PANTHER" id="PTHR10742:SF342">
    <property type="entry name" value="AMINE OXIDASE"/>
    <property type="match status" value="1"/>
</dbReference>
<evidence type="ECO:0000256" key="5">
    <source>
        <dbReference type="ARBA" id="ARBA00022630"/>
    </source>
</evidence>
<reference evidence="14" key="2">
    <citation type="submission" date="2025-08" db="UniProtKB">
        <authorList>
            <consortium name="Ensembl"/>
        </authorList>
    </citation>
    <scope>IDENTIFICATION</scope>
</reference>
<dbReference type="AlphaFoldDB" id="W5NKV2"/>
<feature type="domain" description="Amine oxidase" evidence="13">
    <location>
        <begin position="76"/>
        <end position="513"/>
    </location>
</feature>
<dbReference type="FunFam" id="1.10.405.10:FF:000004">
    <property type="entry name" value="Amine oxidase"/>
    <property type="match status" value="1"/>
</dbReference>
<dbReference type="GO" id="GO:0005576">
    <property type="term" value="C:extracellular region"/>
    <property type="evidence" value="ECO:0007669"/>
    <property type="project" value="UniProtKB-SubCell"/>
</dbReference>
<evidence type="ECO:0000256" key="7">
    <source>
        <dbReference type="ARBA" id="ARBA00023002"/>
    </source>
</evidence>
<dbReference type="GO" id="GO:0009063">
    <property type="term" value="P:amino acid catabolic process"/>
    <property type="evidence" value="ECO:0000318"/>
    <property type="project" value="GO_Central"/>
</dbReference>
<dbReference type="Gene3D" id="3.90.660.10">
    <property type="match status" value="1"/>
</dbReference>
<feature type="binding site" evidence="10">
    <location>
        <begin position="120"/>
        <end position="123"/>
    </location>
    <ligand>
        <name>FAD</name>
        <dbReference type="ChEBI" id="CHEBI:57692"/>
    </ligand>
</feature>
<evidence type="ECO:0000256" key="8">
    <source>
        <dbReference type="ARBA" id="ARBA00023157"/>
    </source>
</evidence>
<feature type="binding site" evidence="10">
    <location>
        <position position="77"/>
    </location>
    <ligand>
        <name>FAD</name>
        <dbReference type="ChEBI" id="CHEBI:57692"/>
    </ligand>
</feature>
<proteinExistence type="inferred from homology"/>
<evidence type="ECO:0000256" key="10">
    <source>
        <dbReference type="PIRSR" id="PIRSR601613-1"/>
    </source>
</evidence>
<dbReference type="InterPro" id="IPR001613">
    <property type="entry name" value="Flavin_amine_oxidase"/>
</dbReference>
<feature type="binding site" evidence="10">
    <location>
        <position position="123"/>
    </location>
    <ligand>
        <name>substrate</name>
    </ligand>
</feature>
<comment type="similarity">
    <text evidence="3">Belongs to the flavin monoamine oxidase family. FIG1 subfamily.</text>
</comment>
<dbReference type="STRING" id="7918.ENSLOCP00000021261"/>
<keyword evidence="4" id="KW-0964">Secreted</keyword>
<dbReference type="GeneTree" id="ENSGT00940000160928"/>
<dbReference type="OMA" id="QEWAEMG"/>
<evidence type="ECO:0000313" key="14">
    <source>
        <dbReference type="Ensembl" id="ENSLOCP00000021261.1"/>
    </source>
</evidence>
<evidence type="ECO:0000256" key="3">
    <source>
        <dbReference type="ARBA" id="ARBA00005465"/>
    </source>
</evidence>
<keyword evidence="5 11" id="KW-0285">Flavoprotein</keyword>
<reference evidence="14" key="3">
    <citation type="submission" date="2025-09" db="UniProtKB">
        <authorList>
            <consortium name="Ensembl"/>
        </authorList>
    </citation>
    <scope>IDENTIFICATION</scope>
</reference>
<dbReference type="SUPFAM" id="SSF51905">
    <property type="entry name" value="FAD/NAD(P)-binding domain"/>
    <property type="match status" value="1"/>
</dbReference>
<feature type="chain" id="PRO_5004869895" description="Amine oxidase" evidence="12">
    <location>
        <begin position="34"/>
        <end position="531"/>
    </location>
</feature>
<protein>
    <recommendedName>
        <fullName evidence="11">Amine oxidase</fullName>
        <ecNumber evidence="11">1.4.3.-</ecNumber>
    </recommendedName>
</protein>
<evidence type="ECO:0000259" key="13">
    <source>
        <dbReference type="Pfam" id="PF01593"/>
    </source>
</evidence>
<comment type="cofactor">
    <cofactor evidence="1 11">
        <name>FAD</name>
        <dbReference type="ChEBI" id="CHEBI:57692"/>
    </cofactor>
</comment>
<dbReference type="InterPro" id="IPR036188">
    <property type="entry name" value="FAD/NAD-bd_sf"/>
</dbReference>
<dbReference type="Bgee" id="ENSLOCG00000017198">
    <property type="expression patterns" value="Expressed in heart and 12 other cell types or tissues"/>
</dbReference>
<dbReference type="PANTHER" id="PTHR10742">
    <property type="entry name" value="FLAVIN MONOAMINE OXIDASE"/>
    <property type="match status" value="1"/>
</dbReference>
<dbReference type="FunFam" id="3.50.50.60:FF:000450">
    <property type="entry name" value="Amine oxidase"/>
    <property type="match status" value="1"/>
</dbReference>
<keyword evidence="9" id="KW-0325">Glycoprotein</keyword>
<accession>W5NKV2</accession>
<reference evidence="15" key="1">
    <citation type="submission" date="2011-12" db="EMBL/GenBank/DDBJ databases">
        <title>The Draft Genome of Lepisosteus oculatus.</title>
        <authorList>
            <consortium name="The Broad Institute Genome Assembly &amp; Analysis Group"/>
            <consortium name="Computational R&amp;D Group"/>
            <consortium name="and Sequencing Platform"/>
            <person name="Di Palma F."/>
            <person name="Alfoldi J."/>
            <person name="Johnson J."/>
            <person name="Berlin A."/>
            <person name="Gnerre S."/>
            <person name="Jaffe D."/>
            <person name="MacCallum I."/>
            <person name="Young S."/>
            <person name="Walker B.J."/>
            <person name="Lander E.S."/>
            <person name="Lindblad-Toh K."/>
        </authorList>
    </citation>
    <scope>NUCLEOTIDE SEQUENCE [LARGE SCALE GENOMIC DNA]</scope>
</reference>
<feature type="binding site" evidence="10">
    <location>
        <position position="297"/>
    </location>
    <ligand>
        <name>FAD</name>
        <dbReference type="ChEBI" id="CHEBI:57692"/>
    </ligand>
</feature>
<dbReference type="InterPro" id="IPR050281">
    <property type="entry name" value="Flavin_monoamine_oxidase"/>
</dbReference>
<evidence type="ECO:0000313" key="15">
    <source>
        <dbReference type="Proteomes" id="UP000018468"/>
    </source>
</evidence>
<keyword evidence="6 11" id="KW-0274">FAD</keyword>
<evidence type="ECO:0000256" key="9">
    <source>
        <dbReference type="ARBA" id="ARBA00023180"/>
    </source>
</evidence>
<feature type="binding site" evidence="10">
    <location>
        <begin position="96"/>
        <end position="97"/>
    </location>
    <ligand>
        <name>FAD</name>
        <dbReference type="ChEBI" id="CHEBI:57692"/>
    </ligand>
</feature>
<keyword evidence="12" id="KW-0732">Signal</keyword>
<dbReference type="PRINTS" id="PR00757">
    <property type="entry name" value="AMINEOXDASEF"/>
</dbReference>
<dbReference type="InParanoid" id="W5NKV2"/>
<dbReference type="Ensembl" id="ENSLOCT00000021297.1">
    <property type="protein sequence ID" value="ENSLOCP00000021261.1"/>
    <property type="gene ID" value="ENSLOCG00000017198.1"/>
</dbReference>
<comment type="subcellular location">
    <subcellularLocation>
        <location evidence="2">Secreted</location>
    </subcellularLocation>
</comment>
<feature type="signal peptide" evidence="12">
    <location>
        <begin position="1"/>
        <end position="33"/>
    </location>
</feature>
<keyword evidence="15" id="KW-1185">Reference proteome</keyword>
<dbReference type="InterPro" id="IPR002937">
    <property type="entry name" value="Amino_oxidase"/>
</dbReference>
<sequence length="531" mass="60448">MHPTQLQKMQLISILLVLKAFLLGCFLAISSQAQEDRQVIDQCFRNKDYEYLLNIATNGLKNKGKPKSFVIVGAGISGLIAAKLLEDARHNVSVLEASDRVGGRIHTYRNESRGWHAELGAMRIPSTHELVLLYITHYGLNLSEFIQEDNNTWYFINGKRIKTSEVMKNPDILGYPVEESEKGKSAAQLYSEAVKKVIDEIKENPLLCHCNLKKYDVYSVKDYLKRESNLSRYAIQMIGDVLNTQSLLYTAFSENLRDEIDINYYVKFFKIDGGTDLLPQAVRKDLQKSRVFLNSRVLEINQTSRGIQVVYKDRTDNSVKMMAADYLLFTGTAKATLNVRFNPPLPLRKREALRNVHYDSSTKIFLVFKERFWEKEGIRGGKSITDQPSRFIYYVSETFKSGVGVVLASYTWSDDSQFFLGMSDEACQEVALNDLAAIHGEGIRDLYEGGVVKKWSLDEYSLGAFALFTPFQLMDYHLDLFKPFQRVYFAGEHTALPHAWIETSIKSTLRAAMSMNYKASAKAVPPVKTEL</sequence>